<dbReference type="KEGG" id="ksn:43591625"/>
<reference evidence="4" key="2">
    <citation type="submission" date="2024-01" db="EMBL/GenBank/DDBJ databases">
        <title>Comparative genomics of Cryptococcus and Kwoniella reveals pathogenesis evolution and contrasting modes of karyotype evolution via chromosome fusion or intercentromeric recombination.</title>
        <authorList>
            <person name="Coelho M.A."/>
            <person name="David-Palma M."/>
            <person name="Shea T."/>
            <person name="Bowers K."/>
            <person name="McGinley-Smith S."/>
            <person name="Mohammad A.W."/>
            <person name="Gnirke A."/>
            <person name="Yurkov A.M."/>
            <person name="Nowrousian M."/>
            <person name="Sun S."/>
            <person name="Cuomo C.A."/>
            <person name="Heitman J."/>
        </authorList>
    </citation>
    <scope>NUCLEOTIDE SEQUENCE</scope>
    <source>
        <strain evidence="4">CBS 12478</strain>
    </source>
</reference>
<feature type="transmembrane region" description="Helical" evidence="2">
    <location>
        <begin position="231"/>
        <end position="252"/>
    </location>
</feature>
<feature type="region of interest" description="Disordered" evidence="1">
    <location>
        <begin position="260"/>
        <end position="295"/>
    </location>
</feature>
<gene>
    <name evidence="4" type="ORF">CI109_105369</name>
</gene>
<keyword evidence="2" id="KW-0472">Membrane</keyword>
<keyword evidence="2" id="KW-1133">Transmembrane helix</keyword>
<evidence type="ECO:0000313" key="4">
    <source>
        <dbReference type="EMBL" id="WWD20891.1"/>
    </source>
</evidence>
<feature type="region of interest" description="Disordered" evidence="1">
    <location>
        <begin position="572"/>
        <end position="630"/>
    </location>
</feature>
<feature type="region of interest" description="Disordered" evidence="1">
    <location>
        <begin position="402"/>
        <end position="429"/>
    </location>
</feature>
<feature type="chain" id="PRO_5042560784" evidence="3">
    <location>
        <begin position="37"/>
        <end position="630"/>
    </location>
</feature>
<evidence type="ECO:0000256" key="1">
    <source>
        <dbReference type="SAM" id="MobiDB-lite"/>
    </source>
</evidence>
<feature type="region of interest" description="Disordered" evidence="1">
    <location>
        <begin position="312"/>
        <end position="386"/>
    </location>
</feature>
<dbReference type="GeneID" id="43591625"/>
<feature type="compositionally biased region" description="Polar residues" evidence="1">
    <location>
        <begin position="620"/>
        <end position="630"/>
    </location>
</feature>
<evidence type="ECO:0000256" key="3">
    <source>
        <dbReference type="SAM" id="SignalP"/>
    </source>
</evidence>
<evidence type="ECO:0000256" key="2">
    <source>
        <dbReference type="SAM" id="Phobius"/>
    </source>
</evidence>
<reference evidence="4" key="1">
    <citation type="submission" date="2017-08" db="EMBL/GenBank/DDBJ databases">
        <authorList>
            <person name="Cuomo C."/>
            <person name="Billmyre B."/>
            <person name="Heitman J."/>
        </authorList>
    </citation>
    <scope>NUCLEOTIDE SEQUENCE</scope>
    <source>
        <strain evidence="4">CBS 12478</strain>
    </source>
</reference>
<feature type="region of interest" description="Disordered" evidence="1">
    <location>
        <begin position="191"/>
        <end position="229"/>
    </location>
</feature>
<protein>
    <submittedName>
        <fullName evidence="4">Uncharacterized protein</fullName>
    </submittedName>
</protein>
<proteinExistence type="predicted"/>
<feature type="region of interest" description="Disordered" evidence="1">
    <location>
        <begin position="514"/>
        <end position="539"/>
    </location>
</feature>
<feature type="compositionally biased region" description="Basic residues" evidence="1">
    <location>
        <begin position="328"/>
        <end position="337"/>
    </location>
</feature>
<sequence length="630" mass="68535">MVTPTLGSLRLSQRPLRQHSLLHLVLSALIVLRTKAQTTNATCVSNSTNSWLFNSAGESPCLVWSKIQSLCIPPTSFINVPPLLDTSYSYNAPTSQSSACQCNAVSYSLMAGCTYCQWGSGSIPNGQDWSSGCSTYNSQGLGFNETVLDIPEWAFHTWRNDTWDAAVAQTVTSSPSPTSYTTTLSRSFLPTAATPSPTLPTNQSSESSSSATSTATSSASASGSAPPATKWAPVVGGIAGAMVLFLIFGLSWRYYRSRRKHKLSDRSTRPRPDNENDATPTWLTAAGAGADTGAGTGAQEMVEEGVVNPYRFASLDDAASPEKETNTPKKKKKKKRIPYPYPTDANSADHTAPEEDDNTQERDRHRSFLDMDPDLEIGPSSRTRGNTRRTTEMIIDPEAFAAPRPAPKIPSKAARRRRSSVGRYTTTQERLREKRISLTSSDLASPPRALRQSMISGYDDKALGPGDTEMQVDIPSDPTSLASPRSIASEIGEDKSLPLNGAGTQYVVEDIQDFSQPQPPHSHDQYAQARNSDATLPSLYSPRTGAATWRRSTMIDSPGSRYYPITEYYDPDPLPGSDERGGEMIGAALGSGTKYRDSRWDGGNRQSGEWRDDGWDNVSDMPSTHRQNGR</sequence>
<feature type="compositionally biased region" description="Basic and acidic residues" evidence="1">
    <location>
        <begin position="594"/>
        <end position="614"/>
    </location>
</feature>
<organism evidence="4 5">
    <name type="scientific">Kwoniella shandongensis</name>
    <dbReference type="NCBI Taxonomy" id="1734106"/>
    <lineage>
        <taxon>Eukaryota</taxon>
        <taxon>Fungi</taxon>
        <taxon>Dikarya</taxon>
        <taxon>Basidiomycota</taxon>
        <taxon>Agaricomycotina</taxon>
        <taxon>Tremellomycetes</taxon>
        <taxon>Tremellales</taxon>
        <taxon>Cryptococcaceae</taxon>
        <taxon>Kwoniella</taxon>
    </lineage>
</organism>
<dbReference type="RefSeq" id="XP_065823723.1">
    <property type="nucleotide sequence ID" value="XM_065967651.1"/>
</dbReference>
<dbReference type="AlphaFoldDB" id="A0AAJ8MZK9"/>
<feature type="compositionally biased region" description="Basic and acidic residues" evidence="1">
    <location>
        <begin position="359"/>
        <end position="369"/>
    </location>
</feature>
<keyword evidence="2" id="KW-0812">Transmembrane</keyword>
<evidence type="ECO:0000313" key="5">
    <source>
        <dbReference type="Proteomes" id="UP000322225"/>
    </source>
</evidence>
<feature type="signal peptide" evidence="3">
    <location>
        <begin position="1"/>
        <end position="36"/>
    </location>
</feature>
<accession>A0AAJ8MZK9</accession>
<keyword evidence="3" id="KW-0732">Signal</keyword>
<dbReference type="EMBL" id="CP144059">
    <property type="protein sequence ID" value="WWD20891.1"/>
    <property type="molecule type" value="Genomic_DNA"/>
</dbReference>
<name>A0AAJ8MZK9_9TREE</name>
<feature type="compositionally biased region" description="Basic and acidic residues" evidence="1">
    <location>
        <begin position="264"/>
        <end position="274"/>
    </location>
</feature>
<dbReference type="Proteomes" id="UP000322225">
    <property type="component" value="Chromosome 9"/>
</dbReference>
<keyword evidence="5" id="KW-1185">Reference proteome</keyword>